<feature type="compositionally biased region" description="Polar residues" evidence="8">
    <location>
        <begin position="327"/>
        <end position="338"/>
    </location>
</feature>
<feature type="compositionally biased region" description="Polar residues" evidence="8">
    <location>
        <begin position="478"/>
        <end position="501"/>
    </location>
</feature>
<dbReference type="InterPro" id="IPR015381">
    <property type="entry name" value="XLF-like_N"/>
</dbReference>
<proteinExistence type="inferred from homology"/>
<dbReference type="Proteomes" id="UP000271337">
    <property type="component" value="Unassembled WGS sequence"/>
</dbReference>
<evidence type="ECO:0000256" key="3">
    <source>
        <dbReference type="ARBA" id="ARBA00023125"/>
    </source>
</evidence>
<dbReference type="VEuPathDB" id="FungiDB:BTJ68_02578"/>
<evidence type="ECO:0000256" key="6">
    <source>
        <dbReference type="ARBA" id="ARBA00025747"/>
    </source>
</evidence>
<feature type="compositionally biased region" description="Polar residues" evidence="8">
    <location>
        <begin position="530"/>
        <end position="546"/>
    </location>
</feature>
<feature type="compositionally biased region" description="Low complexity" evidence="8">
    <location>
        <begin position="462"/>
        <end position="474"/>
    </location>
</feature>
<keyword evidence="3" id="KW-0238">DNA-binding</keyword>
<evidence type="ECO:0000313" key="13">
    <source>
        <dbReference type="Proteomes" id="UP000271337"/>
    </source>
</evidence>
<comment type="subcellular location">
    <subcellularLocation>
        <location evidence="1">Nucleus</location>
    </subcellularLocation>
</comment>
<evidence type="ECO:0000256" key="4">
    <source>
        <dbReference type="ARBA" id="ARBA00023204"/>
    </source>
</evidence>
<dbReference type="AlphaFoldDB" id="A0A3M7AFA4"/>
<evidence type="ECO:0000313" key="14">
    <source>
        <dbReference type="Proteomes" id="UP000276864"/>
    </source>
</evidence>
<dbReference type="GO" id="GO:0006303">
    <property type="term" value="P:double-strand break repair via nonhomologous end joining"/>
    <property type="evidence" value="ECO:0007669"/>
    <property type="project" value="UniProtKB-ARBA"/>
</dbReference>
<comment type="similarity">
    <text evidence="6">Belongs to the XRCC4-XLF family. XLF subfamily.</text>
</comment>
<evidence type="ECO:0000256" key="1">
    <source>
        <dbReference type="ARBA" id="ARBA00004123"/>
    </source>
</evidence>
<protein>
    <recommendedName>
        <fullName evidence="7">Non-homologous end-joining factor 1</fullName>
    </recommendedName>
</protein>
<evidence type="ECO:0000313" key="11">
    <source>
        <dbReference type="EMBL" id="RMY26127.1"/>
    </source>
</evidence>
<dbReference type="GO" id="GO:0045027">
    <property type="term" value="F:DNA end binding"/>
    <property type="evidence" value="ECO:0007669"/>
    <property type="project" value="TreeGrafter"/>
</dbReference>
<feature type="compositionally biased region" description="Polar residues" evidence="8">
    <location>
        <begin position="415"/>
        <end position="436"/>
    </location>
</feature>
<dbReference type="CDD" id="cd22285">
    <property type="entry name" value="HD_XLF_N"/>
    <property type="match status" value="1"/>
</dbReference>
<dbReference type="EMBL" id="QWIL01000010">
    <property type="protein sequence ID" value="RMY26127.1"/>
    <property type="molecule type" value="Genomic_DNA"/>
</dbReference>
<dbReference type="OrthoDB" id="2155935at2759"/>
<feature type="compositionally biased region" description="Basic and acidic residues" evidence="8">
    <location>
        <begin position="559"/>
        <end position="597"/>
    </location>
</feature>
<dbReference type="Gene3D" id="2.170.210.10">
    <property type="entry name" value="DNA double-strand break repair and VJ recombination XRCC4, N-terminal"/>
    <property type="match status" value="1"/>
</dbReference>
<evidence type="ECO:0000313" key="12">
    <source>
        <dbReference type="EMBL" id="RMY41186.1"/>
    </source>
</evidence>
<evidence type="ECO:0000256" key="2">
    <source>
        <dbReference type="ARBA" id="ARBA00022763"/>
    </source>
</evidence>
<feature type="domain" description="XLF-like coiled-coil region" evidence="10">
    <location>
        <begin position="128"/>
        <end position="176"/>
    </location>
</feature>
<keyword evidence="2" id="KW-0227">DNA damage</keyword>
<evidence type="ECO:0000259" key="10">
    <source>
        <dbReference type="Pfam" id="PF21928"/>
    </source>
</evidence>
<keyword evidence="4" id="KW-0234">DNA repair</keyword>
<dbReference type="GO" id="GO:0032807">
    <property type="term" value="C:DNA ligase IV complex"/>
    <property type="evidence" value="ECO:0007669"/>
    <property type="project" value="TreeGrafter"/>
</dbReference>
<dbReference type="Proteomes" id="UP000276864">
    <property type="component" value="Unassembled WGS sequence"/>
</dbReference>
<accession>A0A3M7AFA4</accession>
<feature type="domain" description="XLF-like N-terminal" evidence="9">
    <location>
        <begin position="4"/>
        <end position="121"/>
    </location>
</feature>
<dbReference type="InterPro" id="IPR052287">
    <property type="entry name" value="NHEJ_factor"/>
</dbReference>
<comment type="caution">
    <text evidence="11">The sequence shown here is derived from an EMBL/GenBank/DDBJ whole genome shotgun (WGS) entry which is preliminary data.</text>
</comment>
<feature type="compositionally biased region" description="Polar residues" evidence="8">
    <location>
        <begin position="373"/>
        <end position="384"/>
    </location>
</feature>
<dbReference type="PANTHER" id="PTHR32235:SF1">
    <property type="entry name" value="NON-HOMOLOGOUS END-JOINING FACTOR 1"/>
    <property type="match status" value="1"/>
</dbReference>
<evidence type="ECO:0000256" key="7">
    <source>
        <dbReference type="ARBA" id="ARBA00044529"/>
    </source>
</evidence>
<dbReference type="InterPro" id="IPR038051">
    <property type="entry name" value="XRCC4-like_N_sf"/>
</dbReference>
<keyword evidence="5" id="KW-0539">Nucleus</keyword>
<sequence>MSPRWRTLSISDESLPPLLIKAHLHSEGYTIHLTDLSRIWSESLTKREINKRALNNDCSIDPTDGPEQYTILLEKINGTLEQEDGTSLRFRPGDTKQGLKLKLQAPLPHPLSPLNWTVDFSLQESGQLNDQLITPLFHQCHEFQAQTRLLMHALHEKDRVISKLCDRLEASGNDLSIPFPQTNGKLNRKSKRSHREQLAPFVRGLGDFDEEDWRKQWQQMDRSEERLEDGVLEEVTKGLKVAVGDQKVPGIRAEWWRRIHGEVTSANLETKSNGIASGGGSQTPVESKERLQKSPGSGGETENDRFQRQSTPPVSKRSAATFKNGGRQDTQLVASSFTQEREGPAKVATEVSPDDESTEDEEDLDAPAKKPSQPATADEQATSFSKHEGAPRKTLGAIGGGGRQESPKRTPSVPEGTSFSPSESTKTAQSPPSTIQPRPRLGAIGGKRDTGSSASTYPEKAPSPSYSSSAQAPAERTAASQEPSAFNSATPHRGFESNSAISEDEAAAPKKPAKLGTIGGRKPQGRTKAPTEQASAADSQDNTMSPRKSKMDTIGGRKKVTDADGSHDYIQEDATRSGDGSRGDRSHVNDGEGSDRARKQKRDSTPPPRETSREKADRKRLELKRQLESGKNGGATKKKRKF</sequence>
<feature type="compositionally biased region" description="Basic and acidic residues" evidence="8">
    <location>
        <begin position="610"/>
        <end position="628"/>
    </location>
</feature>
<feature type="region of interest" description="Disordered" evidence="8">
    <location>
        <begin position="269"/>
        <end position="642"/>
    </location>
</feature>
<evidence type="ECO:0000256" key="8">
    <source>
        <dbReference type="SAM" id="MobiDB-lite"/>
    </source>
</evidence>
<gene>
    <name evidence="12" type="ORF">D0866_00774</name>
    <name evidence="11" type="ORF">D0867_00253</name>
</gene>
<name>A0A3M7AFA4_HORWE</name>
<dbReference type="Pfam" id="PF21928">
    <property type="entry name" value="XLF_CC"/>
    <property type="match status" value="1"/>
</dbReference>
<evidence type="ECO:0000256" key="5">
    <source>
        <dbReference type="ARBA" id="ARBA00023242"/>
    </source>
</evidence>
<organism evidence="11 13">
    <name type="scientific">Hortaea werneckii</name>
    <name type="common">Black yeast</name>
    <name type="synonym">Cladosporium werneckii</name>
    <dbReference type="NCBI Taxonomy" id="91943"/>
    <lineage>
        <taxon>Eukaryota</taxon>
        <taxon>Fungi</taxon>
        <taxon>Dikarya</taxon>
        <taxon>Ascomycota</taxon>
        <taxon>Pezizomycotina</taxon>
        <taxon>Dothideomycetes</taxon>
        <taxon>Dothideomycetidae</taxon>
        <taxon>Mycosphaerellales</taxon>
        <taxon>Teratosphaeriaceae</taxon>
        <taxon>Hortaea</taxon>
    </lineage>
</organism>
<dbReference type="EMBL" id="QWIM01000038">
    <property type="protein sequence ID" value="RMY41186.1"/>
    <property type="molecule type" value="Genomic_DNA"/>
</dbReference>
<dbReference type="PANTHER" id="PTHR32235">
    <property type="entry name" value="NON-HOMOLOGOUS END-JOINING FACTOR 1"/>
    <property type="match status" value="1"/>
</dbReference>
<reference evidence="13 14" key="1">
    <citation type="journal article" date="2018" name="BMC Genomics">
        <title>Genomic evidence for intraspecific hybridization in a clonal and extremely halotolerant yeast.</title>
        <authorList>
            <person name="Gostincar C."/>
            <person name="Stajich J.E."/>
            <person name="Zupancic J."/>
            <person name="Zalar P."/>
            <person name="Gunde-Cimerman N."/>
        </authorList>
    </citation>
    <scope>NUCLEOTIDE SEQUENCE [LARGE SCALE GENOMIC DNA]</scope>
    <source>
        <strain evidence="12 14">EXF-6651</strain>
        <strain evidence="11 13">EXF-6669</strain>
    </source>
</reference>
<evidence type="ECO:0000259" key="9">
    <source>
        <dbReference type="Pfam" id="PF09302"/>
    </source>
</evidence>
<feature type="compositionally biased region" description="Acidic residues" evidence="8">
    <location>
        <begin position="352"/>
        <end position="365"/>
    </location>
</feature>
<dbReference type="Pfam" id="PF09302">
    <property type="entry name" value="XLF"/>
    <property type="match status" value="1"/>
</dbReference>
<dbReference type="InterPro" id="IPR053829">
    <property type="entry name" value="XLF-like_CC"/>
</dbReference>